<dbReference type="GeneTree" id="ENSGT00940000170002"/>
<evidence type="ECO:0000256" key="3">
    <source>
        <dbReference type="ARBA" id="ARBA00023319"/>
    </source>
</evidence>
<dbReference type="Ensembl" id="ENSMZET00005029416.1">
    <property type="protein sequence ID" value="ENSMZEP00005028512.1"/>
    <property type="gene ID" value="ENSMZEG00005021266.1"/>
</dbReference>
<proteinExistence type="predicted"/>
<dbReference type="GO" id="GO:0009897">
    <property type="term" value="C:external side of plasma membrane"/>
    <property type="evidence" value="ECO:0007669"/>
    <property type="project" value="TreeGrafter"/>
</dbReference>
<dbReference type="GO" id="GO:0001817">
    <property type="term" value="P:regulation of cytokine production"/>
    <property type="evidence" value="ECO:0007669"/>
    <property type="project" value="TreeGrafter"/>
</dbReference>
<keyword evidence="4" id="KW-0812">Transmembrane</keyword>
<dbReference type="Proteomes" id="UP000265160">
    <property type="component" value="Unplaced"/>
</dbReference>
<dbReference type="PANTHER" id="PTHR24100">
    <property type="entry name" value="BUTYROPHILIN"/>
    <property type="match status" value="1"/>
</dbReference>
<comment type="subcellular location">
    <subcellularLocation>
        <location evidence="1">Membrane</location>
    </subcellularLocation>
</comment>
<feature type="transmembrane region" description="Helical" evidence="4">
    <location>
        <begin position="216"/>
        <end position="240"/>
    </location>
</feature>
<dbReference type="AlphaFoldDB" id="A0A3P9D2S5"/>
<keyword evidence="4" id="KW-1133">Transmembrane helix</keyword>
<accession>A0A3P9D2S5</accession>
<keyword evidence="7" id="KW-1185">Reference proteome</keyword>
<dbReference type="Pfam" id="PF22705">
    <property type="entry name" value="C2-set_3"/>
    <property type="match status" value="1"/>
</dbReference>
<protein>
    <recommendedName>
        <fullName evidence="5">Ig-like domain-containing protein</fullName>
    </recommendedName>
</protein>
<evidence type="ECO:0000313" key="7">
    <source>
        <dbReference type="Proteomes" id="UP000265160"/>
    </source>
</evidence>
<dbReference type="InterPro" id="IPR053896">
    <property type="entry name" value="BTN3A2-like_Ig-C"/>
</dbReference>
<dbReference type="Pfam" id="PF07686">
    <property type="entry name" value="V-set"/>
    <property type="match status" value="1"/>
</dbReference>
<evidence type="ECO:0000256" key="2">
    <source>
        <dbReference type="ARBA" id="ARBA00023136"/>
    </source>
</evidence>
<dbReference type="InterPro" id="IPR036179">
    <property type="entry name" value="Ig-like_dom_sf"/>
</dbReference>
<name>A0A3P9D2S5_9CICH</name>
<reference evidence="6" key="1">
    <citation type="submission" date="2025-08" db="UniProtKB">
        <authorList>
            <consortium name="Ensembl"/>
        </authorList>
    </citation>
    <scope>IDENTIFICATION</scope>
</reference>
<dbReference type="SMART" id="SM00406">
    <property type="entry name" value="IGv"/>
    <property type="match status" value="1"/>
</dbReference>
<evidence type="ECO:0000313" key="6">
    <source>
        <dbReference type="Ensembl" id="ENSMZEP00005028512.1"/>
    </source>
</evidence>
<dbReference type="InterPro" id="IPR013783">
    <property type="entry name" value="Ig-like_fold"/>
</dbReference>
<dbReference type="InterPro" id="IPR007110">
    <property type="entry name" value="Ig-like_dom"/>
</dbReference>
<dbReference type="GO" id="GO:0005102">
    <property type="term" value="F:signaling receptor binding"/>
    <property type="evidence" value="ECO:0007669"/>
    <property type="project" value="TreeGrafter"/>
</dbReference>
<dbReference type="InterPro" id="IPR050504">
    <property type="entry name" value="IgSF_BTN/MOG"/>
</dbReference>
<dbReference type="PROSITE" id="PS50835">
    <property type="entry name" value="IG_LIKE"/>
    <property type="match status" value="1"/>
</dbReference>
<dbReference type="InterPro" id="IPR013106">
    <property type="entry name" value="Ig_V-set"/>
</dbReference>
<keyword evidence="2 4" id="KW-0472">Membrane</keyword>
<dbReference type="Gene3D" id="2.60.40.10">
    <property type="entry name" value="Immunoglobulins"/>
    <property type="match status" value="2"/>
</dbReference>
<evidence type="ECO:0000256" key="1">
    <source>
        <dbReference type="ARBA" id="ARBA00004370"/>
    </source>
</evidence>
<keyword evidence="3" id="KW-0393">Immunoglobulin domain</keyword>
<sequence length="250" mass="28452">MYCFSGSPDTNITVQEDDDVILPCLFVSSVNIESMKFDWKKKGTLLQKEVFLYDNGSYYNNGLHGQDEQFKGRVSHFSKELRNGNASIRINKTRLEDSGLYTCIFPDLQPERKIFRIELVVGASPKPYVTILKNKGQLQCEVPGAYFEPTVQWWDSDNKTLPSKTLKDQKENGLFYVIIQSTSPKPDCYRCVTTQMDIWHRISSEICVHEEPNTGWTFVAGVAVGVAGVVVVVVLVRCYIKKKEVSLIYL</sequence>
<reference evidence="6" key="2">
    <citation type="submission" date="2025-09" db="UniProtKB">
        <authorList>
            <consortium name="Ensembl"/>
        </authorList>
    </citation>
    <scope>IDENTIFICATION</scope>
</reference>
<evidence type="ECO:0000256" key="4">
    <source>
        <dbReference type="SAM" id="Phobius"/>
    </source>
</evidence>
<dbReference type="SMART" id="SM00409">
    <property type="entry name" value="IG"/>
    <property type="match status" value="2"/>
</dbReference>
<dbReference type="InterPro" id="IPR003599">
    <property type="entry name" value="Ig_sub"/>
</dbReference>
<dbReference type="GO" id="GO:0050852">
    <property type="term" value="P:T cell receptor signaling pathway"/>
    <property type="evidence" value="ECO:0007669"/>
    <property type="project" value="TreeGrafter"/>
</dbReference>
<dbReference type="SUPFAM" id="SSF48726">
    <property type="entry name" value="Immunoglobulin"/>
    <property type="match status" value="2"/>
</dbReference>
<feature type="domain" description="Ig-like" evidence="5">
    <location>
        <begin position="1"/>
        <end position="103"/>
    </location>
</feature>
<evidence type="ECO:0000259" key="5">
    <source>
        <dbReference type="PROSITE" id="PS50835"/>
    </source>
</evidence>
<organism evidence="6 7">
    <name type="scientific">Maylandia zebra</name>
    <name type="common">zebra mbuna</name>
    <dbReference type="NCBI Taxonomy" id="106582"/>
    <lineage>
        <taxon>Eukaryota</taxon>
        <taxon>Metazoa</taxon>
        <taxon>Chordata</taxon>
        <taxon>Craniata</taxon>
        <taxon>Vertebrata</taxon>
        <taxon>Euteleostomi</taxon>
        <taxon>Actinopterygii</taxon>
        <taxon>Neopterygii</taxon>
        <taxon>Teleostei</taxon>
        <taxon>Neoteleostei</taxon>
        <taxon>Acanthomorphata</taxon>
        <taxon>Ovalentaria</taxon>
        <taxon>Cichlomorphae</taxon>
        <taxon>Cichliformes</taxon>
        <taxon>Cichlidae</taxon>
        <taxon>African cichlids</taxon>
        <taxon>Pseudocrenilabrinae</taxon>
        <taxon>Haplochromini</taxon>
        <taxon>Maylandia</taxon>
        <taxon>Maylandia zebra complex</taxon>
    </lineage>
</organism>